<keyword evidence="7" id="KW-0547">Nucleotide-binding</keyword>
<evidence type="ECO:0000256" key="2">
    <source>
        <dbReference type="ARBA" id="ARBA00022679"/>
    </source>
</evidence>
<keyword evidence="2" id="KW-0808">Transferase</keyword>
<dbReference type="SUPFAM" id="SSF52540">
    <property type="entry name" value="P-loop containing nucleoside triphosphate hydrolases"/>
    <property type="match status" value="1"/>
</dbReference>
<dbReference type="GO" id="GO:0016779">
    <property type="term" value="F:nucleotidyltransferase activity"/>
    <property type="evidence" value="ECO:0007669"/>
    <property type="project" value="UniProtKB-KW"/>
</dbReference>
<dbReference type="InterPro" id="IPR027417">
    <property type="entry name" value="P-loop_NTPase"/>
</dbReference>
<feature type="domain" description="CRESS-DNA virus Rep endonuclease" evidence="12">
    <location>
        <begin position="1"/>
        <end position="114"/>
    </location>
</feature>
<keyword evidence="6" id="KW-0479">Metal-binding</keyword>
<dbReference type="PROSITE" id="PS52020">
    <property type="entry name" value="CRESS_DNA_REP"/>
    <property type="match status" value="1"/>
</dbReference>
<keyword evidence="11" id="KW-0238">DNA-binding</keyword>
<dbReference type="GO" id="GO:0016787">
    <property type="term" value="F:hydrolase activity"/>
    <property type="evidence" value="ECO:0007669"/>
    <property type="project" value="UniProtKB-KW"/>
</dbReference>
<comment type="subcellular location">
    <subcellularLocation>
        <location evidence="1">Host nucleus</location>
    </subcellularLocation>
</comment>
<keyword evidence="10" id="KW-0190">Covalent protein-DNA linkage</keyword>
<name>A0A2K9LRW8_9VIRU</name>
<evidence type="ECO:0000256" key="4">
    <source>
        <dbReference type="ARBA" id="ARBA00022705"/>
    </source>
</evidence>
<dbReference type="EMBL" id="KY487772">
    <property type="protein sequence ID" value="AUM61618.1"/>
    <property type="molecule type" value="Genomic_DNA"/>
</dbReference>
<sequence>MTSRNYTFTINMRRDESIDDFKLLRPSTDEIKYLVMGLEIAPTTGQIHWQGYLSFKEPQGWNKVKKAFGRNDLHVEKAKANAERNTHYCCKTGPFLKDAACKFPGVEPYIFGDYKDKRIAIREQVVTTLSQRGKIATMAEYPSYMLGHGKEFEYYCNMLARNAVKNIEQERLLIYVHGDTGVGKTWTILNAFAEGVYRLPHPDAQKKIWMDFYDPIEHEVLFIDEFDATEWNLNIFKELVDVYPMACHTKGGFTKTNWRVCFVCSTVPFEAQKWENHYDEIYRRFHLILHDVHHGWLGDVFRDLLPKMHLETESKYALWYLANTHAYLSYQITKNVPPRWYEIREPIKRAPLPVDPDDQPLFKRQNATYLDPNGDGGVVD</sequence>
<evidence type="ECO:0000256" key="5">
    <source>
        <dbReference type="ARBA" id="ARBA00022722"/>
    </source>
</evidence>
<dbReference type="GO" id="GO:0003677">
    <property type="term" value="F:DNA binding"/>
    <property type="evidence" value="ECO:0007669"/>
    <property type="project" value="UniProtKB-KW"/>
</dbReference>
<evidence type="ECO:0000256" key="6">
    <source>
        <dbReference type="ARBA" id="ARBA00022723"/>
    </source>
</evidence>
<reference evidence="13" key="1">
    <citation type="submission" date="2017-01" db="EMBL/GenBank/DDBJ databases">
        <title>High-throughput sequencing uncovers low homogeneity in the biogeography of single-stranded DNA viruses.</title>
        <authorList>
            <person name="Pearson V.M."/>
            <person name="Rokyta D.R."/>
        </authorList>
    </citation>
    <scope>NUCLEOTIDE SEQUENCE</scope>
</reference>
<evidence type="ECO:0000256" key="9">
    <source>
        <dbReference type="ARBA" id="ARBA00022801"/>
    </source>
</evidence>
<dbReference type="Pfam" id="PF02407">
    <property type="entry name" value="Viral_Rep"/>
    <property type="match status" value="1"/>
</dbReference>
<evidence type="ECO:0000313" key="13">
    <source>
        <dbReference type="EMBL" id="AUM61618.1"/>
    </source>
</evidence>
<evidence type="ECO:0000256" key="8">
    <source>
        <dbReference type="ARBA" id="ARBA00022759"/>
    </source>
</evidence>
<evidence type="ECO:0000259" key="12">
    <source>
        <dbReference type="PROSITE" id="PS52020"/>
    </source>
</evidence>
<dbReference type="GO" id="GO:0000166">
    <property type="term" value="F:nucleotide binding"/>
    <property type="evidence" value="ECO:0007669"/>
    <property type="project" value="UniProtKB-KW"/>
</dbReference>
<dbReference type="GO" id="GO:0004519">
    <property type="term" value="F:endonuclease activity"/>
    <property type="evidence" value="ECO:0007669"/>
    <property type="project" value="UniProtKB-KW"/>
</dbReference>
<accession>A0A2K9LRW8</accession>
<keyword evidence="8" id="KW-0255">Endonuclease</keyword>
<evidence type="ECO:0000256" key="11">
    <source>
        <dbReference type="ARBA" id="ARBA00023125"/>
    </source>
</evidence>
<keyword evidence="3" id="KW-0548">Nucleotidyltransferase</keyword>
<keyword evidence="5" id="KW-0540">Nuclease</keyword>
<evidence type="ECO:0000256" key="7">
    <source>
        <dbReference type="ARBA" id="ARBA00022741"/>
    </source>
</evidence>
<dbReference type="GO" id="GO:0006260">
    <property type="term" value="P:DNA replication"/>
    <property type="evidence" value="ECO:0007669"/>
    <property type="project" value="UniProtKB-KW"/>
</dbReference>
<organism evidence="13">
    <name type="scientific">uncultured virus</name>
    <dbReference type="NCBI Taxonomy" id="340016"/>
    <lineage>
        <taxon>Viruses</taxon>
        <taxon>environmental samples</taxon>
    </lineage>
</organism>
<evidence type="ECO:0000256" key="10">
    <source>
        <dbReference type="ARBA" id="ARBA00023124"/>
    </source>
</evidence>
<protein>
    <submittedName>
        <fullName evidence="13">Rep</fullName>
    </submittedName>
</protein>
<dbReference type="GO" id="GO:0042025">
    <property type="term" value="C:host cell nucleus"/>
    <property type="evidence" value="ECO:0007669"/>
    <property type="project" value="UniProtKB-SubCell"/>
</dbReference>
<keyword evidence="9" id="KW-0378">Hydrolase</keyword>
<proteinExistence type="predicted"/>
<dbReference type="Gene3D" id="3.40.1310.20">
    <property type="match status" value="1"/>
</dbReference>
<evidence type="ECO:0000256" key="3">
    <source>
        <dbReference type="ARBA" id="ARBA00022695"/>
    </source>
</evidence>
<keyword evidence="4" id="KW-0235">DNA replication</keyword>
<gene>
    <name evidence="13" type="primary">Rep</name>
</gene>
<evidence type="ECO:0000256" key="1">
    <source>
        <dbReference type="ARBA" id="ARBA00004147"/>
    </source>
</evidence>
<dbReference type="GO" id="GO:0046872">
    <property type="term" value="F:metal ion binding"/>
    <property type="evidence" value="ECO:0007669"/>
    <property type="project" value="UniProtKB-KW"/>
</dbReference>
<dbReference type="InterPro" id="IPR049912">
    <property type="entry name" value="CRESS_DNA_REP"/>
</dbReference>